<proteinExistence type="predicted"/>
<sequence length="116" mass="13364">KEIRLVTAKAGIQPDPIQCSFNYVSLNDSPKYEALSYVWGDPNIRVPIVLDKHQFEVTQNLGLALQFLRLPKEDRMLWIDAICINQADSDERSARVQFMSNIYRDAHQVVSWLGDE</sequence>
<feature type="non-terminal residue" evidence="2">
    <location>
        <position position="1"/>
    </location>
</feature>
<dbReference type="InterPro" id="IPR010730">
    <property type="entry name" value="HET"/>
</dbReference>
<dbReference type="PANTHER" id="PTHR24148:SF73">
    <property type="entry name" value="HET DOMAIN PROTEIN (AFU_ORTHOLOGUE AFUA_8G01020)"/>
    <property type="match status" value="1"/>
</dbReference>
<dbReference type="Proteomes" id="UP000250140">
    <property type="component" value="Unassembled WGS sequence"/>
</dbReference>
<name>A0A8E2FCM0_9PEZI</name>
<dbReference type="PANTHER" id="PTHR24148">
    <property type="entry name" value="ANKYRIN REPEAT DOMAIN-CONTAINING PROTEIN 39 HOMOLOG-RELATED"/>
    <property type="match status" value="1"/>
</dbReference>
<dbReference type="OrthoDB" id="3553147at2759"/>
<accession>A0A8E2FCM0</accession>
<feature type="domain" description="Heterokaryon incompatibility" evidence="1">
    <location>
        <begin position="32"/>
        <end position="115"/>
    </location>
</feature>
<evidence type="ECO:0000313" key="3">
    <source>
        <dbReference type="Proteomes" id="UP000250140"/>
    </source>
</evidence>
<dbReference type="InterPro" id="IPR052895">
    <property type="entry name" value="HetReg/Transcr_Mod"/>
</dbReference>
<feature type="non-terminal residue" evidence="2">
    <location>
        <position position="116"/>
    </location>
</feature>
<organism evidence="2 3">
    <name type="scientific">Glonium stellatum</name>
    <dbReference type="NCBI Taxonomy" id="574774"/>
    <lineage>
        <taxon>Eukaryota</taxon>
        <taxon>Fungi</taxon>
        <taxon>Dikarya</taxon>
        <taxon>Ascomycota</taxon>
        <taxon>Pezizomycotina</taxon>
        <taxon>Dothideomycetes</taxon>
        <taxon>Pleosporomycetidae</taxon>
        <taxon>Gloniales</taxon>
        <taxon>Gloniaceae</taxon>
        <taxon>Glonium</taxon>
    </lineage>
</organism>
<evidence type="ECO:0000313" key="2">
    <source>
        <dbReference type="EMBL" id="OCL14541.1"/>
    </source>
</evidence>
<dbReference type="EMBL" id="KV748562">
    <property type="protein sequence ID" value="OCL14541.1"/>
    <property type="molecule type" value="Genomic_DNA"/>
</dbReference>
<protein>
    <submittedName>
        <fullName evidence="2">HET-domain-containing protein</fullName>
    </submittedName>
</protein>
<reference evidence="2 3" key="1">
    <citation type="journal article" date="2016" name="Nat. Commun.">
        <title>Ectomycorrhizal ecology is imprinted in the genome of the dominant symbiotic fungus Cenococcum geophilum.</title>
        <authorList>
            <consortium name="DOE Joint Genome Institute"/>
            <person name="Peter M."/>
            <person name="Kohler A."/>
            <person name="Ohm R.A."/>
            <person name="Kuo A."/>
            <person name="Krutzmann J."/>
            <person name="Morin E."/>
            <person name="Arend M."/>
            <person name="Barry K.W."/>
            <person name="Binder M."/>
            <person name="Choi C."/>
            <person name="Clum A."/>
            <person name="Copeland A."/>
            <person name="Grisel N."/>
            <person name="Haridas S."/>
            <person name="Kipfer T."/>
            <person name="LaButti K."/>
            <person name="Lindquist E."/>
            <person name="Lipzen A."/>
            <person name="Maire R."/>
            <person name="Meier B."/>
            <person name="Mihaltcheva S."/>
            <person name="Molinier V."/>
            <person name="Murat C."/>
            <person name="Poggeler S."/>
            <person name="Quandt C.A."/>
            <person name="Sperisen C."/>
            <person name="Tritt A."/>
            <person name="Tisserant E."/>
            <person name="Crous P.W."/>
            <person name="Henrissat B."/>
            <person name="Nehls U."/>
            <person name="Egli S."/>
            <person name="Spatafora J.W."/>
            <person name="Grigoriev I.V."/>
            <person name="Martin F.M."/>
        </authorList>
    </citation>
    <scope>NUCLEOTIDE SEQUENCE [LARGE SCALE GENOMIC DNA]</scope>
    <source>
        <strain evidence="2 3">CBS 207.34</strain>
    </source>
</reference>
<evidence type="ECO:0000259" key="1">
    <source>
        <dbReference type="Pfam" id="PF06985"/>
    </source>
</evidence>
<gene>
    <name evidence="2" type="ORF">AOQ84DRAFT_276096</name>
</gene>
<dbReference type="Pfam" id="PF06985">
    <property type="entry name" value="HET"/>
    <property type="match status" value="1"/>
</dbReference>
<dbReference type="AlphaFoldDB" id="A0A8E2FCM0"/>
<keyword evidence="3" id="KW-1185">Reference proteome</keyword>